<dbReference type="GO" id="GO:0005905">
    <property type="term" value="C:clathrin-coated pit"/>
    <property type="evidence" value="ECO:0007669"/>
    <property type="project" value="TreeGrafter"/>
</dbReference>
<dbReference type="InterPro" id="IPR001060">
    <property type="entry name" value="FCH_dom"/>
</dbReference>
<dbReference type="GO" id="GO:0048268">
    <property type="term" value="P:clathrin coat assembly"/>
    <property type="evidence" value="ECO:0007669"/>
    <property type="project" value="TreeGrafter"/>
</dbReference>
<keyword evidence="1 2" id="KW-0175">Coiled coil</keyword>
<dbReference type="EMBL" id="HBUF01565168">
    <property type="protein sequence ID" value="CAG6764218.1"/>
    <property type="molecule type" value="Transcribed_RNA"/>
</dbReference>
<name>A0A8D9DX12_9HEMI</name>
<dbReference type="GO" id="GO:0030136">
    <property type="term" value="C:clathrin-coated vesicle"/>
    <property type="evidence" value="ECO:0007669"/>
    <property type="project" value="TreeGrafter"/>
</dbReference>
<accession>A0A8D9DX12</accession>
<feature type="coiled-coil region" evidence="3">
    <location>
        <begin position="132"/>
        <end position="179"/>
    </location>
</feature>
<dbReference type="GO" id="GO:0005886">
    <property type="term" value="C:plasma membrane"/>
    <property type="evidence" value="ECO:0007669"/>
    <property type="project" value="TreeGrafter"/>
</dbReference>
<dbReference type="PANTHER" id="PTHR23065">
    <property type="entry name" value="PROLINE-SERINE-THREONINE PHOSPHATASE INTERACTING PROTEIN 1"/>
    <property type="match status" value="1"/>
</dbReference>
<feature type="compositionally biased region" description="Low complexity" evidence="4">
    <location>
        <begin position="348"/>
        <end position="360"/>
    </location>
</feature>
<dbReference type="SMART" id="SM00055">
    <property type="entry name" value="FCH"/>
    <property type="match status" value="1"/>
</dbReference>
<evidence type="ECO:0000256" key="2">
    <source>
        <dbReference type="PROSITE-ProRule" id="PRU01077"/>
    </source>
</evidence>
<dbReference type="GO" id="GO:0072583">
    <property type="term" value="P:clathrin-dependent endocytosis"/>
    <property type="evidence" value="ECO:0007669"/>
    <property type="project" value="TreeGrafter"/>
</dbReference>
<feature type="region of interest" description="Disordered" evidence="4">
    <location>
        <begin position="285"/>
        <end position="309"/>
    </location>
</feature>
<dbReference type="EMBL" id="HBUF01387492">
    <property type="protein sequence ID" value="CAG6732658.1"/>
    <property type="molecule type" value="Transcribed_RNA"/>
</dbReference>
<evidence type="ECO:0000256" key="4">
    <source>
        <dbReference type="SAM" id="MobiDB-lite"/>
    </source>
</evidence>
<evidence type="ECO:0000256" key="3">
    <source>
        <dbReference type="SAM" id="Coils"/>
    </source>
</evidence>
<reference evidence="6" key="1">
    <citation type="submission" date="2021-05" db="EMBL/GenBank/DDBJ databases">
        <authorList>
            <person name="Alioto T."/>
            <person name="Alioto T."/>
            <person name="Gomez Garrido J."/>
        </authorList>
    </citation>
    <scope>NUCLEOTIDE SEQUENCE</scope>
</reference>
<dbReference type="SUPFAM" id="SSF103657">
    <property type="entry name" value="BAR/IMD domain-like"/>
    <property type="match status" value="1"/>
</dbReference>
<evidence type="ECO:0000313" key="6">
    <source>
        <dbReference type="EMBL" id="CAG6732658.1"/>
    </source>
</evidence>
<dbReference type="InterPro" id="IPR054713">
    <property type="entry name" value="GMIP/FCHO2-like_FCH"/>
</dbReference>
<evidence type="ECO:0000256" key="1">
    <source>
        <dbReference type="ARBA" id="ARBA00023054"/>
    </source>
</evidence>
<feature type="region of interest" description="Disordered" evidence="4">
    <location>
        <begin position="330"/>
        <end position="360"/>
    </location>
</feature>
<dbReference type="InterPro" id="IPR027267">
    <property type="entry name" value="AH/BAR_dom_sf"/>
</dbReference>
<dbReference type="AlphaFoldDB" id="A0A8D9DX12"/>
<dbReference type="InterPro" id="IPR031160">
    <property type="entry name" value="F_BAR_dom"/>
</dbReference>
<dbReference type="PROSITE" id="PS51741">
    <property type="entry name" value="F_BAR"/>
    <property type="match status" value="1"/>
</dbReference>
<dbReference type="Gene3D" id="1.20.1270.60">
    <property type="entry name" value="Arfaptin homology (AH) domain/BAR domain"/>
    <property type="match status" value="1"/>
</dbReference>
<organism evidence="6">
    <name type="scientific">Cacopsylla melanoneura</name>
    <dbReference type="NCBI Taxonomy" id="428564"/>
    <lineage>
        <taxon>Eukaryota</taxon>
        <taxon>Metazoa</taxon>
        <taxon>Ecdysozoa</taxon>
        <taxon>Arthropoda</taxon>
        <taxon>Hexapoda</taxon>
        <taxon>Insecta</taxon>
        <taxon>Pterygota</taxon>
        <taxon>Neoptera</taxon>
        <taxon>Paraneoptera</taxon>
        <taxon>Hemiptera</taxon>
        <taxon>Sternorrhyncha</taxon>
        <taxon>Psylloidea</taxon>
        <taxon>Psyllidae</taxon>
        <taxon>Psyllinae</taxon>
        <taxon>Cacopsylla</taxon>
    </lineage>
</organism>
<sequence length="408" mass="46688">MNVDFSDYFWGDKNTGFDVLYHNMKHGLLASKELSDFFRERANIEENNSKLFGKLAKQSGGSGTFSPLWHVLRKSIENIAATHLNLMHKVNDLVKDICKYTEEMQKKHKLVKEEQGPTLEIVQTIQSTTLVLQKAKDVYQQKCEELDKLKRDNASAKDLEKAEIKVKKAQEDFKTIMDKYSLVKEDFEKRMSISCKYFQQVEEAHLKQMKEFLNSYTEVIEKNHEQIGKYYLEFKRQCLELTIDNLLEQFVRSKYTGLEKPVLSREDLIPPLPLVNLNPTEPVAEVKPSMSVETKPPKREGNPGSITRQSRRTTSLLNLFISSSQGSNKEAVLSPQGFSGVGQGMPTSAPSSPNNSPLAAPVITLSRNPLRNSKCKVQQLYPSLFECIRLYCSHAKSWFQIYFVSRNS</sequence>
<dbReference type="PANTHER" id="PTHR23065:SF15">
    <property type="entry name" value="AT02057P"/>
    <property type="match status" value="1"/>
</dbReference>
<protein>
    <submittedName>
        <fullName evidence="6">F-BAR domain only protein 2</fullName>
    </submittedName>
</protein>
<evidence type="ECO:0000259" key="5">
    <source>
        <dbReference type="PROSITE" id="PS51741"/>
    </source>
</evidence>
<dbReference type="EMBL" id="HBUF01223240">
    <property type="protein sequence ID" value="CAG6670413.1"/>
    <property type="molecule type" value="Transcribed_RNA"/>
</dbReference>
<dbReference type="CDD" id="cd07648">
    <property type="entry name" value="F-BAR_FCHO"/>
    <property type="match status" value="1"/>
</dbReference>
<proteinExistence type="predicted"/>
<dbReference type="Pfam" id="PF22699">
    <property type="entry name" value="GMIP-like_FCH"/>
    <property type="match status" value="1"/>
</dbReference>
<feature type="domain" description="F-BAR" evidence="5">
    <location>
        <begin position="3"/>
        <end position="249"/>
    </location>
</feature>